<gene>
    <name evidence="1" type="ORF">IAB78_05500</name>
</gene>
<dbReference type="Pfam" id="PF16141">
    <property type="entry name" value="GH18_BT1044-like"/>
    <property type="match status" value="1"/>
</dbReference>
<dbReference type="EMBL" id="JADILX010000083">
    <property type="protein sequence ID" value="MBO8485861.1"/>
    <property type="molecule type" value="Genomic_DNA"/>
</dbReference>
<accession>A0A9D9J4V8</accession>
<sequence length="352" mass="38308">MTIIPGNNHRHLAAFAGVCLLALAGCSDWTRPESLDLGIHMDEISGEELAQIRAFKQTEHKLVFLGMDATAETPVGRYQHLNSMPDSADYIFIRNLVGGLHRDLVQEIGQVRQQKGTRVLADIDYISIEEEWLAIQDAAIAAGEPAGTDEEYTSFVTEKVNAQLACLAKYGCDGLMVSYNGVNDAGSTVDETGRSAFIGAVMTWRADNAEVPMFLRGSIQLIASSIRLGEQNISAILDASEMIIMPIGSTTAENKMNEAVNRLTTNYKDFPTDRFVFEATVPDPEDPVQVGMTLKSAAEYVLAPQDRFAKLGLSIENAQDDYFNIGNIYGNIRAAITALNTTAGDGEDTTNE</sequence>
<dbReference type="AlphaFoldDB" id="A0A9D9J4V8"/>
<evidence type="ECO:0000313" key="1">
    <source>
        <dbReference type="EMBL" id="MBO8485861.1"/>
    </source>
</evidence>
<proteinExistence type="predicted"/>
<organism evidence="1 2">
    <name type="scientific">Candidatus Cryptobacteroides excrementavium</name>
    <dbReference type="NCBI Taxonomy" id="2840759"/>
    <lineage>
        <taxon>Bacteria</taxon>
        <taxon>Pseudomonadati</taxon>
        <taxon>Bacteroidota</taxon>
        <taxon>Bacteroidia</taxon>
        <taxon>Bacteroidales</taxon>
        <taxon>Candidatus Cryptobacteroides</taxon>
    </lineage>
</organism>
<dbReference type="InterPro" id="IPR032320">
    <property type="entry name" value="GH18_BT1044-like"/>
</dbReference>
<protein>
    <submittedName>
        <fullName evidence="1">Uncharacterized protein</fullName>
    </submittedName>
</protein>
<reference evidence="1" key="1">
    <citation type="submission" date="2020-10" db="EMBL/GenBank/DDBJ databases">
        <authorList>
            <person name="Gilroy R."/>
        </authorList>
    </citation>
    <scope>NUCLEOTIDE SEQUENCE</scope>
    <source>
        <strain evidence="1">B2-16538</strain>
    </source>
</reference>
<evidence type="ECO:0000313" key="2">
    <source>
        <dbReference type="Proteomes" id="UP000823750"/>
    </source>
</evidence>
<reference evidence="1" key="2">
    <citation type="journal article" date="2021" name="PeerJ">
        <title>Extensive microbial diversity within the chicken gut microbiome revealed by metagenomics and culture.</title>
        <authorList>
            <person name="Gilroy R."/>
            <person name="Ravi A."/>
            <person name="Getino M."/>
            <person name="Pursley I."/>
            <person name="Horton D.L."/>
            <person name="Alikhan N.F."/>
            <person name="Baker D."/>
            <person name="Gharbi K."/>
            <person name="Hall N."/>
            <person name="Watson M."/>
            <person name="Adriaenssens E.M."/>
            <person name="Foster-Nyarko E."/>
            <person name="Jarju S."/>
            <person name="Secka A."/>
            <person name="Antonio M."/>
            <person name="Oren A."/>
            <person name="Chaudhuri R.R."/>
            <person name="La Ragione R."/>
            <person name="Hildebrand F."/>
            <person name="Pallen M.J."/>
        </authorList>
    </citation>
    <scope>NUCLEOTIDE SEQUENCE</scope>
    <source>
        <strain evidence="1">B2-16538</strain>
    </source>
</reference>
<name>A0A9D9J4V8_9BACT</name>
<comment type="caution">
    <text evidence="1">The sequence shown here is derived from an EMBL/GenBank/DDBJ whole genome shotgun (WGS) entry which is preliminary data.</text>
</comment>
<dbReference type="Proteomes" id="UP000823750">
    <property type="component" value="Unassembled WGS sequence"/>
</dbReference>